<dbReference type="Proteomes" id="UP001610432">
    <property type="component" value="Unassembled WGS sequence"/>
</dbReference>
<dbReference type="Pfam" id="PF25540">
    <property type="entry name" value="DUF7923"/>
    <property type="match status" value="1"/>
</dbReference>
<feature type="domain" description="Tandem CCCH zinc finger" evidence="3">
    <location>
        <begin position="384"/>
        <end position="432"/>
    </location>
</feature>
<sequence>MAEVSALRRQYDTLSTVDSTKDEIIKRLFAEYQNLERRVKDINDEVDNQKVLITTFKEKSKEYKAELNIMQHNKDALSYASVLVDGDGMNFIPELVQGGEAGGAEAAQRLTEAVKAHLREVDAKGSPNITCRILVYANVNGLTVAYHDAEILRSRQDLRQFIQGFNKDGLADFIDVGGGKECADAKLHALFRREINNVHCRWIVFCGSADNSHARLLGGYEKSNEKWQRVSLVEGPPFAAEVRQVAKNFQTTKFENVFMSKKLETNKKSPERMSPPLIGPNYAAALKVPATVTPPDAGLAPTPALKSGSGIPDALKPHLRVLLNENDERVDTPLRPSKDNVSALKSSKLCNAFYILGKCPGTPENPCEHNHKRRLSGSDLVDLLSLSRSRPCHAGLWCVDPQCLFGHRCLYGDRCTWGAACNFPDYMHGVDVNVVSKV</sequence>
<keyword evidence="1" id="KW-0175">Coiled coil</keyword>
<feature type="coiled-coil region" evidence="1">
    <location>
        <begin position="25"/>
        <end position="52"/>
    </location>
</feature>
<organism evidence="4 5">
    <name type="scientific">Aspergillus lucknowensis</name>
    <dbReference type="NCBI Taxonomy" id="176173"/>
    <lineage>
        <taxon>Eukaryota</taxon>
        <taxon>Fungi</taxon>
        <taxon>Dikarya</taxon>
        <taxon>Ascomycota</taxon>
        <taxon>Pezizomycotina</taxon>
        <taxon>Eurotiomycetes</taxon>
        <taxon>Eurotiomycetidae</taxon>
        <taxon>Eurotiales</taxon>
        <taxon>Aspergillaceae</taxon>
        <taxon>Aspergillus</taxon>
        <taxon>Aspergillus subgen. Nidulantes</taxon>
    </lineage>
</organism>
<dbReference type="InterPro" id="IPR057683">
    <property type="entry name" value="DUF7923"/>
</dbReference>
<dbReference type="RefSeq" id="XP_070890623.1">
    <property type="nucleotide sequence ID" value="XM_071028064.1"/>
</dbReference>
<evidence type="ECO:0000259" key="3">
    <source>
        <dbReference type="Pfam" id="PF25543"/>
    </source>
</evidence>
<evidence type="ECO:0008006" key="6">
    <source>
        <dbReference type="Google" id="ProtNLM"/>
    </source>
</evidence>
<evidence type="ECO:0000313" key="5">
    <source>
        <dbReference type="Proteomes" id="UP001610432"/>
    </source>
</evidence>
<evidence type="ECO:0000259" key="2">
    <source>
        <dbReference type="Pfam" id="PF25540"/>
    </source>
</evidence>
<proteinExistence type="predicted"/>
<dbReference type="PANTHER" id="PTHR37543">
    <property type="entry name" value="CCCH ZINC FINGER DNA BINDING PROTEIN (AFU_ORTHOLOGUE AFUA_5G12760)"/>
    <property type="match status" value="1"/>
</dbReference>
<dbReference type="Pfam" id="PF25543">
    <property type="entry name" value="zf-CCCH_tandem"/>
    <property type="match status" value="1"/>
</dbReference>
<keyword evidence="5" id="KW-1185">Reference proteome</keyword>
<evidence type="ECO:0000256" key="1">
    <source>
        <dbReference type="SAM" id="Coils"/>
    </source>
</evidence>
<reference evidence="4 5" key="1">
    <citation type="submission" date="2024-07" db="EMBL/GenBank/DDBJ databases">
        <title>Section-level genome sequencing and comparative genomics of Aspergillus sections Usti and Cavernicolus.</title>
        <authorList>
            <consortium name="Lawrence Berkeley National Laboratory"/>
            <person name="Nybo J.L."/>
            <person name="Vesth T.C."/>
            <person name="Theobald S."/>
            <person name="Frisvad J.C."/>
            <person name="Larsen T.O."/>
            <person name="Kjaerboelling I."/>
            <person name="Rothschild-Mancinelli K."/>
            <person name="Lyhne E.K."/>
            <person name="Kogle M.E."/>
            <person name="Barry K."/>
            <person name="Clum A."/>
            <person name="Na H."/>
            <person name="Ledsgaard L."/>
            <person name="Lin J."/>
            <person name="Lipzen A."/>
            <person name="Kuo A."/>
            <person name="Riley R."/>
            <person name="Mondo S."/>
            <person name="Labutti K."/>
            <person name="Haridas S."/>
            <person name="Pangalinan J."/>
            <person name="Salamov A.A."/>
            <person name="Simmons B.A."/>
            <person name="Magnuson J.K."/>
            <person name="Chen J."/>
            <person name="Drula E."/>
            <person name="Henrissat B."/>
            <person name="Wiebenga A."/>
            <person name="Lubbers R.J."/>
            <person name="Gomes A.C."/>
            <person name="Macurrencykelacurrency M.R."/>
            <person name="Stajich J."/>
            <person name="Grigoriev I.V."/>
            <person name="Mortensen U.H."/>
            <person name="De Vries R.P."/>
            <person name="Baker S.E."/>
            <person name="Andersen M.R."/>
        </authorList>
    </citation>
    <scope>NUCLEOTIDE SEQUENCE [LARGE SCALE GENOMIC DNA]</scope>
    <source>
        <strain evidence="4 5">CBS 449.75</strain>
    </source>
</reference>
<feature type="domain" description="DUF7923" evidence="2">
    <location>
        <begin position="77"/>
        <end position="258"/>
    </location>
</feature>
<evidence type="ECO:0000313" key="4">
    <source>
        <dbReference type="EMBL" id="KAL2871644.1"/>
    </source>
</evidence>
<dbReference type="InterPro" id="IPR057654">
    <property type="entry name" value="Znf-CCCH_tandem"/>
</dbReference>
<accession>A0ABR4M4X7</accession>
<dbReference type="GeneID" id="98143136"/>
<protein>
    <recommendedName>
        <fullName evidence="6">C-x8-C-x5-C-x3-H type zinc finger protein</fullName>
    </recommendedName>
</protein>
<gene>
    <name evidence="4" type="ORF">BJX67DRAFT_342748</name>
</gene>
<dbReference type="PANTHER" id="PTHR37543:SF1">
    <property type="entry name" value="CCCH ZINC FINGER DNA BINDING PROTEIN (AFU_ORTHOLOGUE AFUA_5G12760)"/>
    <property type="match status" value="1"/>
</dbReference>
<name>A0ABR4M4X7_9EURO</name>
<comment type="caution">
    <text evidence="4">The sequence shown here is derived from an EMBL/GenBank/DDBJ whole genome shotgun (WGS) entry which is preliminary data.</text>
</comment>
<dbReference type="EMBL" id="JBFXLQ010000003">
    <property type="protein sequence ID" value="KAL2871644.1"/>
    <property type="molecule type" value="Genomic_DNA"/>
</dbReference>